<name>A0ACB8XKJ9_ARCLA</name>
<reference evidence="2" key="1">
    <citation type="journal article" date="2022" name="Mol. Ecol. Resour.">
        <title>The genomes of chicory, endive, great burdock and yacon provide insights into Asteraceae palaeo-polyploidization history and plant inulin production.</title>
        <authorList>
            <person name="Fan W."/>
            <person name="Wang S."/>
            <person name="Wang H."/>
            <person name="Wang A."/>
            <person name="Jiang F."/>
            <person name="Liu H."/>
            <person name="Zhao H."/>
            <person name="Xu D."/>
            <person name="Zhang Y."/>
        </authorList>
    </citation>
    <scope>NUCLEOTIDE SEQUENCE [LARGE SCALE GENOMIC DNA]</scope>
    <source>
        <strain evidence="2">cv. Niubang</strain>
    </source>
</reference>
<dbReference type="EMBL" id="CM042063">
    <property type="protein sequence ID" value="KAI3667575.1"/>
    <property type="molecule type" value="Genomic_DNA"/>
</dbReference>
<accession>A0ACB8XKJ9</accession>
<sequence>MPIAEILVGAIITVLFKKLASPDLIRDTPKLKNIPLGIEGLTGLRTLSKVIVGNGFKISNLNGLLHLQGQLSIQGLQTVIKAIHAKEANLVQKKGLRDIEMIWSDVFDDSRNEINEYEVHDKVKILKIL</sequence>
<evidence type="ECO:0000313" key="2">
    <source>
        <dbReference type="Proteomes" id="UP001055879"/>
    </source>
</evidence>
<protein>
    <submittedName>
        <fullName evidence="1">Uncharacterized protein</fullName>
    </submittedName>
</protein>
<organism evidence="1 2">
    <name type="scientific">Arctium lappa</name>
    <name type="common">Greater burdock</name>
    <name type="synonym">Lappa major</name>
    <dbReference type="NCBI Taxonomy" id="4217"/>
    <lineage>
        <taxon>Eukaryota</taxon>
        <taxon>Viridiplantae</taxon>
        <taxon>Streptophyta</taxon>
        <taxon>Embryophyta</taxon>
        <taxon>Tracheophyta</taxon>
        <taxon>Spermatophyta</taxon>
        <taxon>Magnoliopsida</taxon>
        <taxon>eudicotyledons</taxon>
        <taxon>Gunneridae</taxon>
        <taxon>Pentapetalae</taxon>
        <taxon>asterids</taxon>
        <taxon>campanulids</taxon>
        <taxon>Asterales</taxon>
        <taxon>Asteraceae</taxon>
        <taxon>Carduoideae</taxon>
        <taxon>Cardueae</taxon>
        <taxon>Arctiinae</taxon>
        <taxon>Arctium</taxon>
    </lineage>
</organism>
<proteinExistence type="predicted"/>
<gene>
    <name evidence="1" type="ORF">L6452_42641</name>
</gene>
<comment type="caution">
    <text evidence="1">The sequence shown here is derived from an EMBL/GenBank/DDBJ whole genome shotgun (WGS) entry which is preliminary data.</text>
</comment>
<evidence type="ECO:0000313" key="1">
    <source>
        <dbReference type="EMBL" id="KAI3667575.1"/>
    </source>
</evidence>
<keyword evidence="2" id="KW-1185">Reference proteome</keyword>
<reference evidence="1 2" key="2">
    <citation type="journal article" date="2022" name="Mol. Ecol. Resour.">
        <title>The genomes of chicory, endive, great burdock and yacon provide insights into Asteraceae paleo-polyploidization history and plant inulin production.</title>
        <authorList>
            <person name="Fan W."/>
            <person name="Wang S."/>
            <person name="Wang H."/>
            <person name="Wang A."/>
            <person name="Jiang F."/>
            <person name="Liu H."/>
            <person name="Zhao H."/>
            <person name="Xu D."/>
            <person name="Zhang Y."/>
        </authorList>
    </citation>
    <scope>NUCLEOTIDE SEQUENCE [LARGE SCALE GENOMIC DNA]</scope>
    <source>
        <strain evidence="2">cv. Niubang</strain>
    </source>
</reference>
<dbReference type="Proteomes" id="UP001055879">
    <property type="component" value="Linkage Group LG17"/>
</dbReference>